<feature type="domain" description="UBC core" evidence="4">
    <location>
        <begin position="5314"/>
        <end position="5481"/>
    </location>
</feature>
<evidence type="ECO:0000256" key="2">
    <source>
        <dbReference type="ARBA" id="ARBA00022786"/>
    </source>
</evidence>
<sequence>MMMEVVARVTVPDGSPLPHICYFPPLNVIAAASSNGCLSLIDGSNGRLIRKSTFSENSSTTPTNLCYFGRRESLVVARECLFNARTHTKDMFLLEDIFCGPVKKPDDIITLEFNSEQSTLIDAILTSDTSYHSMLRDGGVVITRHDVDCVRDTKVERCHMLILFFQWKTMTLTGPLSVIEKWSQSILRGGTNCDHTPLSFLVSSIGSRLLRLRTSDSVIITLNHRRNNSLMHMEAHRRLTFANWPHMDYRWATPEAMAQAGFYYPQSKVDDHVLCFTCNVCLTNWEPTDEPWSEHSRHAISCPFVLSKPTKNVSITESWSMEPARHQTISKSPITVLSNTSQSDDFLATSTRNGDITIWDLSVFNRIAMEFRLADVLSSYCGESVPPYKLEVHSACLLIPQRASKIVNPNATASRSGVAYNPVEHHLILGCCLPNSVIASMQKIDPVLTKRARLENCTSSLCILVLQIYPMTAMSLMWSLDAEPSPGPFVVHPPSGSVKNSSLLSSTLTIHPLAGSDGSFLSVMGDVTEAGQDVHDITTQDVNGAGDLVEQAILDGELMDDHSDDELPADWFEERDDNKDGDVVKDGHVDGAQPNGEHRPVSLPSANESVLKFFEVLGLGEIAEQSVVLLQPDNTSPKSDARPIHGCTARSDEPTDEPARGSAQTLLKSLRSVLPVLQNVIENAKNSANVMNTQHNRTPKLLTIVQLPRSTSQLSQSEVLQLLAVSAPLEEVSEHGSRECYSRGLLVCCGSSKEVADTAGVSLEDGYVGGLYLYGYDSPNSSAIVSPLSHRPINQVDLAGELCPRQCCLIDVEPSAPSSDLDSTEEMDTQEPPTVPDSSNCKCSKEFGNTALTVTIPLPYLQCLVLTTSGSVYLLDMLFPQSGSTVTTYRINCLLPCAPVNSPTPISLAFCSETGSVCLGDNLGNLVIYRLRLDSVDQPPELTVSEDKSESSNLEGLIAYSDQPQLQLNNLIRLIYTRPLESRAQVSADLPLGWTEVYIGRECPGRRGPQLPDRMADLVPSRTRRKLGVSGPTSLLFPDEVDDRPGGTTDTEVACVNSLGGSEDRETVNLLAILVLRQLLSYSKGSNASKRSGPTSRDLACAGLAAHLALSGGPSTRLWEYNPSHEVLKGVVSDSSQYGSNISNQRSTPLDSHGKQRSHFLTWNSSEISEYLIEINLPRICTLSHLELHLVLTSTESSKLPVVYITLLRQNVSSVPAAACTTPDQTQTPFDGNADQDLMVRDLQAPFIDDDIGRSCLNRKLPEVGSQSVTGTNHHTARFHIPGRRWDFPNGHPLPPNRLRELNGDIIAGPYLLTDFLDRTTHNRTHIVRLSLTSPDLIKCRSRLFAVHFHLIRKVEHLKNSTNPESDNTDGHPVTMSDAFQQIGLTVHRFVRRSSYYLNSLFTPDCTEFSTSCFPESNTSTEPFHANRHTVVVPHERAQLLAVLRSVKLHTSLLAMLASSNVEKDPNSVPNNLFHHQQACLHLFNWILSVYHHELNWPPHVLTQLFSNAAEHCGGLIENLLVYADRQVVQEGSAFLHKLLSLELMWLNTATSDDSITDSFKQSLIEHLCRGTDPSSNRLVRYLLSARCSAGVDALLNLVHVISTTAEARHNEQSLSYLVTTVNQVLRTIGCLGVRYHDLKLQATLINHFKEATERLQSRYGLFYYDFGDPNLFELQTSQWCHLGLNSLATRNILRVGCNDTRRTKAGSGPTTAAHIQFSATPSDSAETDDQGDQVTPQQQVSSSSGKPDFGKPSAPSAPKAVDLPGPYAAFLAGGSPKATTTNLVQPRITFAQVAGSNKPDEDGSLLFTLGYGEHAEAYLADLLTLLHKPPGLVDSQYSREIENTRFAEHVLPELCDWQLHGLLDTEPLRVADGDGAVQTCSDCHLERADLFTGVPLTADSSFPVSSLLSTPDKELQQLLIATDHLSVPAECYHLVVSRMHPSAHRSVVLAFQPFLRSDSTPPHLLTDLLIPTNPYIACMVVEALLDRQTPFSDSEGRAVVEQTRVIAVSTEISSKALIIRDIHPPIAFHRLRITICASPDCSLTRARIHLGAFFGRSGLLNRCLATSVMSQKSVADVSSGNSSQTESLMRRLHFLLDGTHATLNLAQTDLIQLLTHPPLDSEECKSSTLKLLLERNVTKRVLALYNRCCTLRYRFNWLQRLLNRTARFSNVHLTESPQAFSLAVPMTANPLQCLSVDKTRYLLEKCMLFMLNRSSIVTNCDTGLSSESNLGAYAISMDREDLHKLISTLLHSILIHGTRSMQVLAIGLTPHLLRVWYEQRPIETSVHGAHNCEWFIKLLSMTLTDQCAYPAALNNTNVTSLSTARRSLAFWVFIQRLVRTGLTEHLLNNCLHSIIQYHTTPHLLPQLLLVLDVLNEAKANHRAVSRSICVRKFVESLDTRRAAHSPHVGRHGLLYWYYDQQLEQPDDCALYKLAAGGSSDWSSSDVVQLSNSPLTRFECSRAVFYRWHVHRLSQRLKTFANDRTERYEKIVQDTFPLGALFVEHSMELRLLSLMRLCLPSGPIGTNRGLSNLSGFGFPMLPGPRLLIDRKSNTGRTRQPFGIASVCTNSWETKSVLSVLARFVMTEFPARFVCQKDRMSPHTFLLACRSIGHLVNTLSTDEVRQLFLPVEGLSSSLIYQMLYSICRSASPPCADLLVHGLAFMLGFDVSQLTSDMCCCTSEVNDRSEDYEKSWTSLLPVSVADHSLDYFSSSVWRTLPDRLIGGAAKAFLDSDVKTDLPACGPDFVVFNAGQLVLRQIVSECFDQLLMTASFSSTSNRNGSSSELNMAGVIQLFLNVVGEASFEFSFVSATEDGPFGITVRTEAWDRLLCGLINLLKQPNSDAQLIDLPFVCLSLRFLAALVGVSDTVRRSLLMSPNFIAMFDLLLHAPVAQPGLGLPTIRALEIMFSCFCFTEFDLSGNNSVHPVDRFCAERLLNLFGVIGSEASPGHTEFSDKSDNCIITSAQSGSHSGPSDLHALLLTVFCQRTQSSCDPTMINHRFVPEGTPLSVCATHTVSNLPVELRQRLVMSILTYLHVNSKCFSDSEQQVCFTTRATLLDSDYEASQSKLSVWSTNVVEGYDVELDEQTEKPTPDASLYRLVCCLFMGRCSDPSVYSSTCSTLANGYGRLLSRIFCRLLTDILSNVDDFASILHTFLRQCVRLLLDLLHRCCASREVCRITTLASLIGGWRTLHRLSEQLFNGFRPVTVADWLYMGLFTVVAKHTASKQYFLRELQNVTISQISCPVLLLMAFCFPDFEDQGHELLLTAIRLFNQQSDNHLIHTSSNRLPMLLGDLGVPRGLVEGVAEMGLAAILRPGHLPLLRSSSSTVLTYCLPAGLSAPIAAFGQASADHWRKVAIPRTVPPISGATLFSSWTTNPNELECTDTAIPLVDFAPIAWFHSDLVEAEGQSLLLALSSQAIRRNAMFPLFLGSLSRNNGTEAVLDSCGSLHDRVRPILRSFSESDQLFVNLIARFPCLIWLHRIELDSPNTAEEQGPSGVLLEFYRDIPGSIRQNLVGIYGENGWSNDATTRHLPLTTDSPPGRRPSDVRLEFQPSLISHLVIRLYRPTDRSKLLGLSQIRLLGCHVESGELLSIYRSSGMGSELRSVTCPTAVSSSIALLHVIHNQLLVGPFSSEFLTRNFVDHLTSGLVSASLSTSQSSMVNQLASIAACHREFRDLGFELCDPSTETSLSPTDSSIPADWLDPGPHCSSERPPEIITDWRDSPHAIILVERVLYRLISRTTKRGQQVTWNDRLASYVLARLLFDDNLAESICMLSPTTPFETGSVSHGTAGPFVALGPMSFICSKPCQRLLVWLCFHSDPGQSGRLRVILSWIGQLCSVFSTETTEFYQRLPVTYVAELLLSLAGVLRHLSSQPQSTSWQDAVTDDLVNAVCNTCLTCLRRCTDSLLERNHAKELKRFADSLTGLLCSMCVIRPHATVCLFERFLTEECDRLESDEFDFDTRLMLLTATLQSDSAADLLFAGDPGLLPSCCAGLYRDLSEAQITTSPSLLRSVVRRLRFLTHLMHAERPDLLRLKLGQLVCERVIPGLFQLLTPAVPDRCRASIGFASCEYQSSASGALVQLCPVAVDLCQKLMTTPQPVTANECDTISPVACQRQLAALVAQTLQRIAYSRDLKIPEFIQNLLFEALKPARRKYTVAVFALPAVHRQCGRSTVSLMGPPVTPTTSPPIDLSTAALGAWIRRSARNLELDFSGLPDLAQAFLVLNISPPAGSLGAFFQSVQKTKLSVYHLRILICALLYPYINLPSKPPLSLTVADLPALEGFEIAIARRPMITSDRTSDATDWQNAHLLPFGSEFDSWSLEQLTRLAGGHEPSVFKPLCLLVRSRPSGDNNAIQPNPEVITTGSYFVGTSFASILAETGVLRLLAGCIVRLLETGCLVDSNSSHVTLLADHLAASNEDTTEEDVHADVNTVEVRSTQLHDWANLLATATSTTTSASLLIPEFSSVCGVPRSIKLSGTFRNNLFANNPDMVSLPSIPLHCLLTYVLLLHLPGYTEALADLTTLPDMVENQGFQERSSTLCDLLRCILQLAHSRLISDVWYSENPINMESDNNQSDLFRSAVFEALYLLYTRLSSASAHDRDRIGRAHLSGGVLTLILDYLNILAHGRTSNTNPTAHSGSSDDSPEICSSYTVSECYRRLLHVACMDFERELAALTVRASLKPTPTEAGQECNSVTEPLESSAKFWAKGTGFSTGSCSSKWNAANVKQKLAHEDQYATMLFNVLAVFLRAFAIHSSGELLRSICIQLSRSDVLQLLAGYLRNDSALDLANRVPLYRSIFRLLRVIAHCPSLHWILNCTPSAHSNLDFLCTEAIRAANLWLSSSDGNKLRDLKQSFDRQKSVLSEPHSSEHLDRDCLARLLHDLQYYLVTYEKHLGKLGFSARALGPTTRDRSSDLPVRAPLSSQHKRRTGLTRQHSIRFRNFRRQVVKDGPKHFPSTDRRLPVRFGSALAKACEPNPGDTLYASNPQTSHQDLETEVGKFDLISWRKQSSPIGLLQISVDFLDVTSDEPHTICTTESVAPAEPENTVFIHSKETGDVIPGFPSSDSAISAQFENDCSVMTPIAEFDQEEFDGELVDSINEDVVDDESANHTIPYADDFTNPDAELEWDDDLGKCTAPLSEKSTSELNKSTVSSADDLHILIGELQSTLIMVQLAVYAFEQAKSIMSGTSISATQSRDEGISPSSSRTSPSHQSGSQTASQASPNQLAYSDQLRPFQFDMIKMLSMPVNGKTKVLIPHFFSDVVARIDGLVLQNDFVHVEASGEQANSPAVPSLTGSAGTQSVPMAEQDPRTFSRARRLAQEIVTLSTSLPLSEQSSVFVRTDENHVCMLKALITGPPDTPYENGCFEFDICLPIQYPTSPPMFRLKTTGNNTVRFNPNLYEDGTVCLSILNTWPGSPEERWDSKTSSLLQVLVSIQSLILVSEPYFNEPGYECNYGTPLGKHESQRYNAGVRADTLRWSMLNQLRHPSPGFEQVIFHHFQLKKCVIIDQIERWIANTAVLTPSSLRLQWQKRLKEDLISLKNEFSHLDGTFDEWINSRRSRALL</sequence>
<dbReference type="PANTHER" id="PTHR46116:SF39">
    <property type="entry name" value="BACULOVIRAL IAP REPEAT-CONTAINING PROTEIN 6"/>
    <property type="match status" value="1"/>
</dbReference>
<evidence type="ECO:0000259" key="4">
    <source>
        <dbReference type="PROSITE" id="PS50127"/>
    </source>
</evidence>
<dbReference type="SMART" id="SM00212">
    <property type="entry name" value="UBCc"/>
    <property type="match status" value="1"/>
</dbReference>
<feature type="compositionally biased region" description="Low complexity" evidence="3">
    <location>
        <begin position="1734"/>
        <end position="1745"/>
    </location>
</feature>
<name>A0A8T0DV57_9TREM</name>
<dbReference type="Pfam" id="PF00653">
    <property type="entry name" value="BIR"/>
    <property type="match status" value="1"/>
</dbReference>
<dbReference type="Pfam" id="PF00179">
    <property type="entry name" value="UQ_con"/>
    <property type="match status" value="1"/>
</dbReference>
<feature type="region of interest" description="Disordered" evidence="3">
    <location>
        <begin position="633"/>
        <end position="663"/>
    </location>
</feature>
<dbReference type="InterPro" id="IPR036322">
    <property type="entry name" value="WD40_repeat_dom_sf"/>
</dbReference>
<feature type="compositionally biased region" description="Polar residues" evidence="3">
    <location>
        <begin position="5286"/>
        <end position="5303"/>
    </location>
</feature>
<dbReference type="Proteomes" id="UP000699462">
    <property type="component" value="Unassembled WGS sequence"/>
</dbReference>
<feature type="compositionally biased region" description="Basic and acidic residues" evidence="3">
    <location>
        <begin position="576"/>
        <end position="589"/>
    </location>
</feature>
<feature type="region of interest" description="Disordered" evidence="3">
    <location>
        <begin position="1720"/>
        <end position="1759"/>
    </location>
</feature>
<evidence type="ECO:0000256" key="3">
    <source>
        <dbReference type="SAM" id="MobiDB-lite"/>
    </source>
</evidence>
<proteinExistence type="predicted"/>
<feature type="region of interest" description="Disordered" evidence="3">
    <location>
        <begin position="572"/>
        <end position="603"/>
    </location>
</feature>
<keyword evidence="2" id="KW-0833">Ubl conjugation pathway</keyword>
<dbReference type="OrthoDB" id="2196114at2759"/>
<dbReference type="GO" id="GO:0016740">
    <property type="term" value="F:transferase activity"/>
    <property type="evidence" value="ECO:0007669"/>
    <property type="project" value="UniProtKB-KW"/>
</dbReference>
<gene>
    <name evidence="5" type="ORF">P879_00369</name>
</gene>
<dbReference type="CDD" id="cd23810">
    <property type="entry name" value="UBCc_BIRC6"/>
    <property type="match status" value="1"/>
</dbReference>
<feature type="region of interest" description="Disordered" evidence="3">
    <location>
        <begin position="1029"/>
        <end position="1048"/>
    </location>
</feature>
<dbReference type="InterPro" id="IPR001370">
    <property type="entry name" value="BIR_rpt"/>
</dbReference>
<accession>A0A8T0DV57</accession>
<dbReference type="GO" id="GO:0005634">
    <property type="term" value="C:nucleus"/>
    <property type="evidence" value="ECO:0007669"/>
    <property type="project" value="TreeGrafter"/>
</dbReference>
<dbReference type="EMBL" id="JTDF01000299">
    <property type="protein sequence ID" value="KAF8571835.1"/>
    <property type="molecule type" value="Genomic_DNA"/>
</dbReference>
<dbReference type="PROSITE" id="PS50127">
    <property type="entry name" value="UBC_2"/>
    <property type="match status" value="1"/>
</dbReference>
<keyword evidence="1" id="KW-0808">Transferase</keyword>
<dbReference type="PANTHER" id="PTHR46116">
    <property type="entry name" value="(E3-INDEPENDENT) E2 UBIQUITIN-CONJUGATING ENZYME"/>
    <property type="match status" value="1"/>
</dbReference>
<dbReference type="InterPro" id="IPR000608">
    <property type="entry name" value="UBC"/>
</dbReference>
<dbReference type="SUPFAM" id="SSF57924">
    <property type="entry name" value="Inhibitor of apoptosis (IAP) repeat"/>
    <property type="match status" value="1"/>
</dbReference>
<reference evidence="5 6" key="1">
    <citation type="submission" date="2019-07" db="EMBL/GenBank/DDBJ databases">
        <title>Annotation for the trematode Paragonimus westermani.</title>
        <authorList>
            <person name="Choi Y.-J."/>
        </authorList>
    </citation>
    <scope>NUCLEOTIDE SEQUENCE [LARGE SCALE GENOMIC DNA]</scope>
    <source>
        <strain evidence="5">180907_Pwestermani</strain>
    </source>
</reference>
<dbReference type="SMART" id="SM00238">
    <property type="entry name" value="BIR"/>
    <property type="match status" value="1"/>
</dbReference>
<dbReference type="Gene3D" id="1.10.1170.10">
    <property type="entry name" value="Inhibitor Of Apoptosis Protein (2mihbC-IAP-1), Chain A"/>
    <property type="match status" value="1"/>
</dbReference>
<feature type="region of interest" description="Disordered" evidence="3">
    <location>
        <begin position="5190"/>
        <end position="5226"/>
    </location>
</feature>
<evidence type="ECO:0000256" key="1">
    <source>
        <dbReference type="ARBA" id="ARBA00022679"/>
    </source>
</evidence>
<dbReference type="SUPFAM" id="SSF50978">
    <property type="entry name" value="WD40 repeat-like"/>
    <property type="match status" value="1"/>
</dbReference>
<feature type="region of interest" description="Disordered" evidence="3">
    <location>
        <begin position="5286"/>
        <end position="5306"/>
    </location>
</feature>
<feature type="compositionally biased region" description="Low complexity" evidence="3">
    <location>
        <begin position="5202"/>
        <end position="5216"/>
    </location>
</feature>
<dbReference type="SUPFAM" id="SSF54495">
    <property type="entry name" value="UBC-like"/>
    <property type="match status" value="1"/>
</dbReference>
<protein>
    <recommendedName>
        <fullName evidence="4">UBC core domain-containing protein</fullName>
    </recommendedName>
</protein>
<keyword evidence="6" id="KW-1185">Reference proteome</keyword>
<organism evidence="5 6">
    <name type="scientific">Paragonimus westermani</name>
    <dbReference type="NCBI Taxonomy" id="34504"/>
    <lineage>
        <taxon>Eukaryota</taxon>
        <taxon>Metazoa</taxon>
        <taxon>Spiralia</taxon>
        <taxon>Lophotrochozoa</taxon>
        <taxon>Platyhelminthes</taxon>
        <taxon>Trematoda</taxon>
        <taxon>Digenea</taxon>
        <taxon>Plagiorchiida</taxon>
        <taxon>Troglotremata</taxon>
        <taxon>Troglotrematidae</taxon>
        <taxon>Paragonimus</taxon>
    </lineage>
</organism>
<comment type="caution">
    <text evidence="5">The sequence shown here is derived from an EMBL/GenBank/DDBJ whole genome shotgun (WGS) entry which is preliminary data.</text>
</comment>
<dbReference type="PROSITE" id="PS50143">
    <property type="entry name" value="BIR_REPEAT_2"/>
    <property type="match status" value="1"/>
</dbReference>
<dbReference type="InterPro" id="IPR016135">
    <property type="entry name" value="UBQ-conjugating_enzyme/RWD"/>
</dbReference>
<feature type="region of interest" description="Disordered" evidence="3">
    <location>
        <begin position="815"/>
        <end position="838"/>
    </location>
</feature>
<feature type="region of interest" description="Disordered" evidence="3">
    <location>
        <begin position="4908"/>
        <end position="4933"/>
    </location>
</feature>
<dbReference type="GO" id="GO:0004869">
    <property type="term" value="F:cysteine-type endopeptidase inhibitor activity"/>
    <property type="evidence" value="ECO:0007669"/>
    <property type="project" value="TreeGrafter"/>
</dbReference>
<evidence type="ECO:0000313" key="6">
    <source>
        <dbReference type="Proteomes" id="UP000699462"/>
    </source>
</evidence>
<dbReference type="CDD" id="cd00022">
    <property type="entry name" value="BIR"/>
    <property type="match status" value="1"/>
</dbReference>
<dbReference type="Gene3D" id="3.10.110.10">
    <property type="entry name" value="Ubiquitin Conjugating Enzyme"/>
    <property type="match status" value="1"/>
</dbReference>
<evidence type="ECO:0000313" key="5">
    <source>
        <dbReference type="EMBL" id="KAF8571835.1"/>
    </source>
</evidence>
<dbReference type="GO" id="GO:0043066">
    <property type="term" value="P:negative regulation of apoptotic process"/>
    <property type="evidence" value="ECO:0007669"/>
    <property type="project" value="TreeGrafter"/>
</dbReference>
<feature type="compositionally biased region" description="Basic and acidic residues" evidence="3">
    <location>
        <begin position="650"/>
        <end position="659"/>
    </location>
</feature>
<feature type="compositionally biased region" description="Polar residues" evidence="3">
    <location>
        <begin position="5217"/>
        <end position="5226"/>
    </location>
</feature>